<accession>A0AAW7Z1N1</accession>
<feature type="signal peptide" evidence="1">
    <location>
        <begin position="1"/>
        <end position="28"/>
    </location>
</feature>
<organism evidence="2 3">
    <name type="scientific">Alteromonas stellipolaris</name>
    <dbReference type="NCBI Taxonomy" id="233316"/>
    <lineage>
        <taxon>Bacteria</taxon>
        <taxon>Pseudomonadati</taxon>
        <taxon>Pseudomonadota</taxon>
        <taxon>Gammaproteobacteria</taxon>
        <taxon>Alteromonadales</taxon>
        <taxon>Alteromonadaceae</taxon>
        <taxon>Alteromonas/Salinimonas group</taxon>
        <taxon>Alteromonas</taxon>
    </lineage>
</organism>
<dbReference type="InterPro" id="IPR002816">
    <property type="entry name" value="TraB/PrgY/GumN_fam"/>
</dbReference>
<dbReference type="AlphaFoldDB" id="A0AAW7Z1N1"/>
<comment type="caution">
    <text evidence="2">The sequence shown here is derived from an EMBL/GenBank/DDBJ whole genome shotgun (WGS) entry which is preliminary data.</text>
</comment>
<dbReference type="EMBL" id="JAUOQI010000004">
    <property type="protein sequence ID" value="MDO6577349.1"/>
    <property type="molecule type" value="Genomic_DNA"/>
</dbReference>
<dbReference type="Proteomes" id="UP001170717">
    <property type="component" value="Unassembled WGS sequence"/>
</dbReference>
<name>A0AAW7Z1N1_9ALTE</name>
<dbReference type="CDD" id="cd14789">
    <property type="entry name" value="Tiki"/>
    <property type="match status" value="1"/>
</dbReference>
<protein>
    <submittedName>
        <fullName evidence="2">TraB/GumN family protein</fullName>
    </submittedName>
</protein>
<dbReference type="Pfam" id="PF01963">
    <property type="entry name" value="TraB_PrgY_gumN"/>
    <property type="match status" value="1"/>
</dbReference>
<dbReference type="PANTHER" id="PTHR40590:SF1">
    <property type="entry name" value="CYTOPLASMIC PROTEIN"/>
    <property type="match status" value="1"/>
</dbReference>
<reference evidence="2" key="1">
    <citation type="submission" date="2023-07" db="EMBL/GenBank/DDBJ databases">
        <title>Genome content predicts the carbon catabolic preferences of heterotrophic bacteria.</title>
        <authorList>
            <person name="Gralka M."/>
        </authorList>
    </citation>
    <scope>NUCLEOTIDE SEQUENCE</scope>
    <source>
        <strain evidence="2">F2M12</strain>
    </source>
</reference>
<evidence type="ECO:0000256" key="1">
    <source>
        <dbReference type="SAM" id="SignalP"/>
    </source>
</evidence>
<evidence type="ECO:0000313" key="3">
    <source>
        <dbReference type="Proteomes" id="UP001170717"/>
    </source>
</evidence>
<sequence>MMKFSPRAFSLALLLTSCVVGLTTPAFSASVFKVSNGENTLYIGGTLHLLSESDYPLPDAYNTAYQQSETLVFETDLDALETQEFGQSMMKQLTYTQGNSLANDLSEETIANLSAHMQARGLSLSNFMMYKPAFLSITLSMIELQIMGLTSEGVDKHFFNRGKNDNKTILWLESPEQQLSFIQKMGNGDEDAFIQYTLEDVETLPQVLPKMKSSWKAGDIDKMYEESMADFKSEYPDIFDTLLSSRNKAWMQFLVEALATKPTEFVLVGALHLPGELGVLNMLEQQGFDVEKVQ</sequence>
<keyword evidence="1" id="KW-0732">Signal</keyword>
<dbReference type="PROSITE" id="PS51257">
    <property type="entry name" value="PROKAR_LIPOPROTEIN"/>
    <property type="match status" value="1"/>
</dbReference>
<evidence type="ECO:0000313" key="2">
    <source>
        <dbReference type="EMBL" id="MDO6577349.1"/>
    </source>
</evidence>
<gene>
    <name evidence="2" type="ORF">Q4527_08085</name>
</gene>
<proteinExistence type="predicted"/>
<dbReference type="InterPro" id="IPR047111">
    <property type="entry name" value="YbaP-like"/>
</dbReference>
<dbReference type="PANTHER" id="PTHR40590">
    <property type="entry name" value="CYTOPLASMIC PROTEIN-RELATED"/>
    <property type="match status" value="1"/>
</dbReference>
<dbReference type="RefSeq" id="WP_303464058.1">
    <property type="nucleotide sequence ID" value="NZ_JAGDZG010000006.1"/>
</dbReference>
<feature type="chain" id="PRO_5044026686" evidence="1">
    <location>
        <begin position="29"/>
        <end position="294"/>
    </location>
</feature>